<keyword evidence="4 6" id="KW-1133">Transmembrane helix</keyword>
<dbReference type="GO" id="GO:0015920">
    <property type="term" value="P:lipopolysaccharide transport"/>
    <property type="evidence" value="ECO:0007669"/>
    <property type="project" value="TreeGrafter"/>
</dbReference>
<evidence type="ECO:0000256" key="3">
    <source>
        <dbReference type="ARBA" id="ARBA00022692"/>
    </source>
</evidence>
<feature type="transmembrane region" description="Helical" evidence="6">
    <location>
        <begin position="14"/>
        <end position="31"/>
    </location>
</feature>
<dbReference type="Proteomes" id="UP000295783">
    <property type="component" value="Unassembled WGS sequence"/>
</dbReference>
<protein>
    <submittedName>
        <fullName evidence="7">Lipopolysaccharide export system permease protein</fullName>
    </submittedName>
</protein>
<evidence type="ECO:0000256" key="1">
    <source>
        <dbReference type="ARBA" id="ARBA00004651"/>
    </source>
</evidence>
<keyword evidence="2" id="KW-1003">Cell membrane</keyword>
<dbReference type="PANTHER" id="PTHR33529:SF2">
    <property type="entry name" value="LIPOPOLYSACCHARIDE EXPORT SYSTEM PERMEASE PROTEIN LPTG"/>
    <property type="match status" value="1"/>
</dbReference>
<evidence type="ECO:0000256" key="4">
    <source>
        <dbReference type="ARBA" id="ARBA00022989"/>
    </source>
</evidence>
<feature type="transmembrane region" description="Helical" evidence="6">
    <location>
        <begin position="343"/>
        <end position="361"/>
    </location>
</feature>
<reference evidence="7 8" key="1">
    <citation type="submission" date="2019-03" db="EMBL/GenBank/DDBJ databases">
        <title>Genomic Encyclopedia of Type Strains, Phase III (KMG-III): the genomes of soil and plant-associated and newly described type strains.</title>
        <authorList>
            <person name="Whitman W."/>
        </authorList>
    </citation>
    <scope>NUCLEOTIDE SEQUENCE [LARGE SCALE GENOMIC DNA]</scope>
    <source>
        <strain evidence="7 8">CGMCC 1.7660</strain>
    </source>
</reference>
<dbReference type="GO" id="GO:0043190">
    <property type="term" value="C:ATP-binding cassette (ABC) transporter complex"/>
    <property type="evidence" value="ECO:0007669"/>
    <property type="project" value="TreeGrafter"/>
</dbReference>
<gene>
    <name evidence="7" type="ORF">A8950_2527</name>
</gene>
<evidence type="ECO:0000256" key="6">
    <source>
        <dbReference type="SAM" id="Phobius"/>
    </source>
</evidence>
<dbReference type="PANTHER" id="PTHR33529">
    <property type="entry name" value="SLR0882 PROTEIN-RELATED"/>
    <property type="match status" value="1"/>
</dbReference>
<keyword evidence="5 6" id="KW-0472">Membrane</keyword>
<keyword evidence="3 6" id="KW-0812">Transmembrane</keyword>
<dbReference type="AlphaFoldDB" id="A0A4R6WPP9"/>
<dbReference type="OrthoDB" id="7057792at2"/>
<dbReference type="InterPro" id="IPR005495">
    <property type="entry name" value="LptG/LptF_permease"/>
</dbReference>
<dbReference type="RefSeq" id="WP_133614012.1">
    <property type="nucleotide sequence ID" value="NZ_SNYW01000009.1"/>
</dbReference>
<feature type="transmembrane region" description="Helical" evidence="6">
    <location>
        <begin position="314"/>
        <end position="331"/>
    </location>
</feature>
<evidence type="ECO:0000313" key="7">
    <source>
        <dbReference type="EMBL" id="TDQ81459.1"/>
    </source>
</evidence>
<evidence type="ECO:0000256" key="2">
    <source>
        <dbReference type="ARBA" id="ARBA00022475"/>
    </source>
</evidence>
<accession>A0A4R6WPP9</accession>
<evidence type="ECO:0000256" key="5">
    <source>
        <dbReference type="ARBA" id="ARBA00023136"/>
    </source>
</evidence>
<feature type="transmembrane region" description="Helical" evidence="6">
    <location>
        <begin position="62"/>
        <end position="80"/>
    </location>
</feature>
<comment type="subcellular location">
    <subcellularLocation>
        <location evidence="1">Cell membrane</location>
        <topology evidence="1">Multi-pass membrane protein</topology>
    </subcellularLocation>
</comment>
<evidence type="ECO:0000313" key="8">
    <source>
        <dbReference type="Proteomes" id="UP000295783"/>
    </source>
</evidence>
<name>A0A4R6WPP9_9PROT</name>
<dbReference type="EMBL" id="SNYW01000009">
    <property type="protein sequence ID" value="TDQ81459.1"/>
    <property type="molecule type" value="Genomic_DNA"/>
</dbReference>
<feature type="transmembrane region" description="Helical" evidence="6">
    <location>
        <begin position="101"/>
        <end position="123"/>
    </location>
</feature>
<sequence>MTLSRIDFYLLKRVSLPLLAAVGIAMAALLLERLIRLLDLFANRGGPLDIIIRMLANLVPHYLGIALPAALFVGVLFASMRLSSDSELDAMRASGLSLRRLMVPIMGLTIVLVIASTYIMGFLQPHTRWAYRGLVHLVVETAWDSAIERGAFFSGFGGKTILIGDISDGGRVLSQVFVKEKDDQGRDVIITAESGQLTRAGSGSLQLLLTLRNGTRLESMPGTTNARSVEFTVLELPMESAVVEPFRSRGEKESELDLVELVEAYFAKSPEHDLEDLQAEINSRLVRILSILFLPLLAMPLGVSSRRTSKSLRVTFGALFLVGYFQILQFGHDAVGEQLAGPFLVLWVPFLVFAISTTWLFHMTNGRPGADPLAHVFDAVGDASRWATAMVSKRLPRRKAEASS</sequence>
<comment type="caution">
    <text evidence="7">The sequence shown here is derived from an EMBL/GenBank/DDBJ whole genome shotgun (WGS) entry which is preliminary data.</text>
</comment>
<dbReference type="Pfam" id="PF03739">
    <property type="entry name" value="LptF_LptG"/>
    <property type="match status" value="1"/>
</dbReference>
<proteinExistence type="predicted"/>
<keyword evidence="8" id="KW-1185">Reference proteome</keyword>
<organism evidence="7 8">
    <name type="scientific">Dongia mobilis</name>
    <dbReference type="NCBI Taxonomy" id="578943"/>
    <lineage>
        <taxon>Bacteria</taxon>
        <taxon>Pseudomonadati</taxon>
        <taxon>Pseudomonadota</taxon>
        <taxon>Alphaproteobacteria</taxon>
        <taxon>Rhodospirillales</taxon>
        <taxon>Dongiaceae</taxon>
        <taxon>Dongia</taxon>
    </lineage>
</organism>